<dbReference type="SUPFAM" id="SSF54747">
    <property type="entry name" value="Ribosomal L11/L12e N-terminal domain"/>
    <property type="match status" value="1"/>
</dbReference>
<name>A0A0G0A9D2_9BACT</name>
<keyword evidence="3 7" id="KW-0699">rRNA-binding</keyword>
<evidence type="ECO:0000256" key="1">
    <source>
        <dbReference type="ARBA" id="ARBA00010537"/>
    </source>
</evidence>
<comment type="subunit">
    <text evidence="7">Part of the ribosomal stalk of the 50S ribosomal subunit. Interacts with L10 and the large rRNA to form the base of the stalk. L10 forms an elongated spine to which L12 dimers bind in a sequential fashion forming a multimeric L10(L12)X complex.</text>
</comment>
<evidence type="ECO:0000313" key="12">
    <source>
        <dbReference type="EMBL" id="KKP47936.1"/>
    </source>
</evidence>
<comment type="function">
    <text evidence="7 9">Forms part of the ribosomal stalk which helps the ribosome interact with GTP-bound translation factors.</text>
</comment>
<protein>
    <recommendedName>
        <fullName evidence="7">Large ribosomal subunit protein uL11</fullName>
    </recommendedName>
</protein>
<dbReference type="InterPro" id="IPR020783">
    <property type="entry name" value="Ribosomal_uL11_C"/>
</dbReference>
<comment type="PTM">
    <text evidence="7 9">One or more lysine residues are methylated.</text>
</comment>
<dbReference type="InterPro" id="IPR020785">
    <property type="entry name" value="Ribosomal_uL11_CS"/>
</dbReference>
<dbReference type="HAMAP" id="MF_00736">
    <property type="entry name" value="Ribosomal_uL11"/>
    <property type="match status" value="1"/>
</dbReference>
<gene>
    <name evidence="7" type="primary">rplK</name>
    <name evidence="12" type="ORF">UR38_C0002G0039</name>
</gene>
<keyword evidence="6 7" id="KW-0687">Ribonucleoprotein</keyword>
<evidence type="ECO:0000259" key="10">
    <source>
        <dbReference type="Pfam" id="PF00298"/>
    </source>
</evidence>
<dbReference type="Gene3D" id="3.30.1550.10">
    <property type="entry name" value="Ribosomal protein L11/L12, N-terminal domain"/>
    <property type="match status" value="1"/>
</dbReference>
<comment type="caution">
    <text evidence="12">The sequence shown here is derived from an EMBL/GenBank/DDBJ whole genome shotgun (WGS) entry which is preliminary data.</text>
</comment>
<dbReference type="Pfam" id="PF00298">
    <property type="entry name" value="Ribosomal_L11"/>
    <property type="match status" value="1"/>
</dbReference>
<evidence type="ECO:0000256" key="5">
    <source>
        <dbReference type="ARBA" id="ARBA00022980"/>
    </source>
</evidence>
<evidence type="ECO:0000256" key="4">
    <source>
        <dbReference type="ARBA" id="ARBA00022884"/>
    </source>
</evidence>
<dbReference type="SUPFAM" id="SSF46906">
    <property type="entry name" value="Ribosomal protein L11, C-terminal domain"/>
    <property type="match status" value="1"/>
</dbReference>
<dbReference type="InterPro" id="IPR006519">
    <property type="entry name" value="Ribosomal_uL11_bac-typ"/>
</dbReference>
<proteinExistence type="inferred from homology"/>
<evidence type="ECO:0000256" key="8">
    <source>
        <dbReference type="RuleBase" id="RU003978"/>
    </source>
</evidence>
<evidence type="ECO:0000256" key="2">
    <source>
        <dbReference type="ARBA" id="ARBA00022481"/>
    </source>
</evidence>
<evidence type="ECO:0000313" key="13">
    <source>
        <dbReference type="Proteomes" id="UP000033995"/>
    </source>
</evidence>
<dbReference type="PATRIC" id="fig|1618561.3.peg.214"/>
<feature type="domain" description="Large ribosomal subunit protein uL11 N-terminal" evidence="11">
    <location>
        <begin position="9"/>
        <end position="66"/>
    </location>
</feature>
<evidence type="ECO:0000256" key="7">
    <source>
        <dbReference type="HAMAP-Rule" id="MF_00736"/>
    </source>
</evidence>
<dbReference type="NCBIfam" id="TIGR01632">
    <property type="entry name" value="L11_bact"/>
    <property type="match status" value="1"/>
</dbReference>
<evidence type="ECO:0000259" key="11">
    <source>
        <dbReference type="Pfam" id="PF03946"/>
    </source>
</evidence>
<dbReference type="AlphaFoldDB" id="A0A0G0A9D2"/>
<dbReference type="GO" id="GO:0070180">
    <property type="term" value="F:large ribosomal subunit rRNA binding"/>
    <property type="evidence" value="ECO:0007669"/>
    <property type="project" value="UniProtKB-UniRule"/>
</dbReference>
<dbReference type="PROSITE" id="PS00359">
    <property type="entry name" value="RIBOSOMAL_L11"/>
    <property type="match status" value="1"/>
</dbReference>
<feature type="domain" description="Large ribosomal subunit protein uL11 C-terminal" evidence="10">
    <location>
        <begin position="71"/>
        <end position="139"/>
    </location>
</feature>
<keyword evidence="2 7" id="KW-0488">Methylation</keyword>
<dbReference type="PANTHER" id="PTHR11661:SF1">
    <property type="entry name" value="LARGE RIBOSOMAL SUBUNIT PROTEIN UL11M"/>
    <property type="match status" value="1"/>
</dbReference>
<keyword evidence="5 7" id="KW-0689">Ribosomal protein</keyword>
<dbReference type="SMART" id="SM00649">
    <property type="entry name" value="RL11"/>
    <property type="match status" value="1"/>
</dbReference>
<keyword evidence="4 7" id="KW-0694">RNA-binding</keyword>
<dbReference type="CDD" id="cd00349">
    <property type="entry name" value="Ribosomal_L11"/>
    <property type="match status" value="1"/>
</dbReference>
<reference evidence="12 13" key="1">
    <citation type="journal article" date="2015" name="Nature">
        <title>rRNA introns, odd ribosomes, and small enigmatic genomes across a large radiation of phyla.</title>
        <authorList>
            <person name="Brown C.T."/>
            <person name="Hug L.A."/>
            <person name="Thomas B.C."/>
            <person name="Sharon I."/>
            <person name="Castelle C.J."/>
            <person name="Singh A."/>
            <person name="Wilkins M.J."/>
            <person name="Williams K.H."/>
            <person name="Banfield J.F."/>
        </authorList>
    </citation>
    <scope>NUCLEOTIDE SEQUENCE [LARGE SCALE GENOMIC DNA]</scope>
</reference>
<dbReference type="InterPro" id="IPR020784">
    <property type="entry name" value="Ribosomal_uL11_N"/>
</dbReference>
<dbReference type="GO" id="GO:0006412">
    <property type="term" value="P:translation"/>
    <property type="evidence" value="ECO:0007669"/>
    <property type="project" value="UniProtKB-UniRule"/>
</dbReference>
<dbReference type="PANTHER" id="PTHR11661">
    <property type="entry name" value="60S RIBOSOMAL PROTEIN L12"/>
    <property type="match status" value="1"/>
</dbReference>
<evidence type="ECO:0000256" key="9">
    <source>
        <dbReference type="RuleBase" id="RU003979"/>
    </source>
</evidence>
<dbReference type="GO" id="GO:0022625">
    <property type="term" value="C:cytosolic large ribosomal subunit"/>
    <property type="evidence" value="ECO:0007669"/>
    <property type="project" value="TreeGrafter"/>
</dbReference>
<dbReference type="Gene3D" id="1.10.10.250">
    <property type="entry name" value="Ribosomal protein L11, C-terminal domain"/>
    <property type="match status" value="1"/>
</dbReference>
<dbReference type="InterPro" id="IPR036796">
    <property type="entry name" value="Ribosomal_uL11_N_sf"/>
</dbReference>
<dbReference type="Proteomes" id="UP000033995">
    <property type="component" value="Unassembled WGS sequence"/>
</dbReference>
<dbReference type="InterPro" id="IPR036769">
    <property type="entry name" value="Ribosomal_uL11_C_sf"/>
</dbReference>
<dbReference type="FunFam" id="3.30.1550.10:FF:000006">
    <property type="entry name" value="50S ribosomal protein L11"/>
    <property type="match status" value="1"/>
</dbReference>
<dbReference type="InterPro" id="IPR000911">
    <property type="entry name" value="Ribosomal_uL11"/>
</dbReference>
<dbReference type="Pfam" id="PF03946">
    <property type="entry name" value="Ribosomal_L11_N"/>
    <property type="match status" value="1"/>
</dbReference>
<dbReference type="GO" id="GO:0003735">
    <property type="term" value="F:structural constituent of ribosome"/>
    <property type="evidence" value="ECO:0007669"/>
    <property type="project" value="InterPro"/>
</dbReference>
<dbReference type="EMBL" id="LBOZ01000002">
    <property type="protein sequence ID" value="KKP47936.1"/>
    <property type="molecule type" value="Genomic_DNA"/>
</dbReference>
<comment type="similarity">
    <text evidence="1 7 8">Belongs to the universal ribosomal protein uL11 family.</text>
</comment>
<organism evidence="12 13">
    <name type="scientific">Candidatus Woesebacteria bacterium GW2011_GWA2_33_28</name>
    <dbReference type="NCBI Taxonomy" id="1618561"/>
    <lineage>
        <taxon>Bacteria</taxon>
        <taxon>Candidatus Woeseibacteriota</taxon>
    </lineage>
</organism>
<sequence length="144" mass="15499">MAKKIKTLVKINLKGGEATPAPPVGTALGQHGIAIMDFVKAYNDKTKDMKGQIVPAVITIYEDRSFDFIIKKAPVSAMIKKVLGLEKASGTAGRETIAVLTKNQAEEIAKEKMDDLNTKDLKMAVKIVAGTARSMGIKVDKQSL</sequence>
<evidence type="ECO:0000256" key="6">
    <source>
        <dbReference type="ARBA" id="ARBA00023274"/>
    </source>
</evidence>
<accession>A0A0G0A9D2</accession>
<evidence type="ECO:0000256" key="3">
    <source>
        <dbReference type="ARBA" id="ARBA00022730"/>
    </source>
</evidence>